<keyword evidence="4" id="KW-1185">Reference proteome</keyword>
<dbReference type="InterPro" id="IPR000253">
    <property type="entry name" value="FHA_dom"/>
</dbReference>
<name>A0A545U884_9GAMM</name>
<dbReference type="PANTHER" id="PTHR43081">
    <property type="entry name" value="ADENYLATE CYCLASE, TERMINAL-DIFFERENTIATION SPECIFIC-RELATED"/>
    <property type="match status" value="1"/>
</dbReference>
<dbReference type="GO" id="GO:0004016">
    <property type="term" value="F:adenylate cyclase activity"/>
    <property type="evidence" value="ECO:0007669"/>
    <property type="project" value="UniProtKB-ARBA"/>
</dbReference>
<dbReference type="SUPFAM" id="SSF49879">
    <property type="entry name" value="SMAD/FHA domain"/>
    <property type="match status" value="1"/>
</dbReference>
<protein>
    <submittedName>
        <fullName evidence="3">Adenylate/guanylate cyclase domain-containing protein</fullName>
    </submittedName>
</protein>
<feature type="domain" description="FHA" evidence="1">
    <location>
        <begin position="211"/>
        <end position="256"/>
    </location>
</feature>
<dbReference type="CDD" id="cd00060">
    <property type="entry name" value="FHA"/>
    <property type="match status" value="1"/>
</dbReference>
<dbReference type="PROSITE" id="PS50006">
    <property type="entry name" value="FHA_DOMAIN"/>
    <property type="match status" value="1"/>
</dbReference>
<gene>
    <name evidence="3" type="ORF">FKG94_02200</name>
</gene>
<dbReference type="PROSITE" id="PS50125">
    <property type="entry name" value="GUANYLATE_CYCLASE_2"/>
    <property type="match status" value="1"/>
</dbReference>
<dbReference type="Pfam" id="PF00211">
    <property type="entry name" value="Guanylate_cyc"/>
    <property type="match status" value="1"/>
</dbReference>
<dbReference type="Gene3D" id="2.60.200.20">
    <property type="match status" value="1"/>
</dbReference>
<dbReference type="GO" id="GO:0009190">
    <property type="term" value="P:cyclic nucleotide biosynthetic process"/>
    <property type="evidence" value="ECO:0007669"/>
    <property type="project" value="InterPro"/>
</dbReference>
<dbReference type="RefSeq" id="WP_142902527.1">
    <property type="nucleotide sequence ID" value="NZ_ML660087.1"/>
</dbReference>
<dbReference type="GO" id="GO:0035556">
    <property type="term" value="P:intracellular signal transduction"/>
    <property type="evidence" value="ECO:0007669"/>
    <property type="project" value="InterPro"/>
</dbReference>
<sequence>MSDTSQLQAIMFADVSGSSALYKRVGNLEAKSLIDETIGTMRALTEANNGIVVKTIGDEVMARFDHPEAACSAAIAMQQGSQDGNGLAIRIGLAYGATLLVDGDVFGDTVNDAACVAHIARARQTVVTQAIVDELPPSLRDACQEFDRIPIKGEGQISLIYRLQWELPDQTYSATRVMALQELSGDNPASQRLTLAHSDGELQLTPQETPFVIGRDPRRVDLFINTSLASRDHCHIDFRRGKFVLVDHSTNGTYVTTPGHEPIYLRREEVPLQGEGSIGIGGQTDKPSTEVIRFRLS</sequence>
<dbReference type="EMBL" id="VHSG01000003">
    <property type="protein sequence ID" value="TQV85676.1"/>
    <property type="molecule type" value="Genomic_DNA"/>
</dbReference>
<dbReference type="InterPro" id="IPR001054">
    <property type="entry name" value="A/G_cyclase"/>
</dbReference>
<feature type="domain" description="Guanylate cyclase" evidence="2">
    <location>
        <begin position="9"/>
        <end position="117"/>
    </location>
</feature>
<dbReference type="AlphaFoldDB" id="A0A545U884"/>
<dbReference type="SMART" id="SM00240">
    <property type="entry name" value="FHA"/>
    <property type="match status" value="1"/>
</dbReference>
<evidence type="ECO:0000313" key="4">
    <source>
        <dbReference type="Proteomes" id="UP000319732"/>
    </source>
</evidence>
<organism evidence="3 4">
    <name type="scientific">Exilibacterium tricleocarpae</name>
    <dbReference type="NCBI Taxonomy" id="2591008"/>
    <lineage>
        <taxon>Bacteria</taxon>
        <taxon>Pseudomonadati</taxon>
        <taxon>Pseudomonadota</taxon>
        <taxon>Gammaproteobacteria</taxon>
        <taxon>Cellvibrionales</taxon>
        <taxon>Cellvibrionaceae</taxon>
        <taxon>Exilibacterium</taxon>
    </lineage>
</organism>
<dbReference type="InterPro" id="IPR008984">
    <property type="entry name" value="SMAD_FHA_dom_sf"/>
</dbReference>
<dbReference type="OrthoDB" id="9806704at2"/>
<dbReference type="Pfam" id="PF00498">
    <property type="entry name" value="FHA"/>
    <property type="match status" value="1"/>
</dbReference>
<evidence type="ECO:0000313" key="3">
    <source>
        <dbReference type="EMBL" id="TQV85676.1"/>
    </source>
</evidence>
<dbReference type="Gene3D" id="3.30.70.1230">
    <property type="entry name" value="Nucleotide cyclase"/>
    <property type="match status" value="1"/>
</dbReference>
<evidence type="ECO:0000259" key="2">
    <source>
        <dbReference type="PROSITE" id="PS50125"/>
    </source>
</evidence>
<reference evidence="3 4" key="1">
    <citation type="submission" date="2019-06" db="EMBL/GenBank/DDBJ databases">
        <title>Whole genome sequence for Cellvibrionaceae sp. R142.</title>
        <authorList>
            <person name="Wang G."/>
        </authorList>
    </citation>
    <scope>NUCLEOTIDE SEQUENCE [LARGE SCALE GENOMIC DNA]</scope>
    <source>
        <strain evidence="3 4">R142</strain>
    </source>
</reference>
<accession>A0A545U884</accession>
<dbReference type="PANTHER" id="PTHR43081:SF1">
    <property type="entry name" value="ADENYLATE CYCLASE, TERMINAL-DIFFERENTIATION SPECIFIC"/>
    <property type="match status" value="1"/>
</dbReference>
<dbReference type="InterPro" id="IPR050697">
    <property type="entry name" value="Adenylyl/Guanylyl_Cyclase_3/4"/>
</dbReference>
<dbReference type="SUPFAM" id="SSF55073">
    <property type="entry name" value="Nucleotide cyclase"/>
    <property type="match status" value="1"/>
</dbReference>
<dbReference type="InterPro" id="IPR029787">
    <property type="entry name" value="Nucleotide_cyclase"/>
</dbReference>
<evidence type="ECO:0000259" key="1">
    <source>
        <dbReference type="PROSITE" id="PS50006"/>
    </source>
</evidence>
<dbReference type="Proteomes" id="UP000319732">
    <property type="component" value="Unassembled WGS sequence"/>
</dbReference>
<dbReference type="CDD" id="cd07302">
    <property type="entry name" value="CHD"/>
    <property type="match status" value="1"/>
</dbReference>
<comment type="caution">
    <text evidence="3">The sequence shown here is derived from an EMBL/GenBank/DDBJ whole genome shotgun (WGS) entry which is preliminary data.</text>
</comment>
<proteinExistence type="predicted"/>